<protein>
    <recommendedName>
        <fullName evidence="8">CASP-like protein</fullName>
    </recommendedName>
</protein>
<feature type="transmembrane region" description="Helical" evidence="8">
    <location>
        <begin position="78"/>
        <end position="98"/>
    </location>
</feature>
<evidence type="ECO:0000256" key="5">
    <source>
        <dbReference type="ARBA" id="ARBA00022692"/>
    </source>
</evidence>
<evidence type="ECO:0000313" key="10">
    <source>
        <dbReference type="EMBL" id="WOK97089.1"/>
    </source>
</evidence>
<evidence type="ECO:0000313" key="11">
    <source>
        <dbReference type="Proteomes" id="UP001327560"/>
    </source>
</evidence>
<dbReference type="EMBL" id="CP136891">
    <property type="protein sequence ID" value="WOK97089.1"/>
    <property type="molecule type" value="Genomic_DNA"/>
</dbReference>
<reference evidence="10 11" key="1">
    <citation type="submission" date="2023-10" db="EMBL/GenBank/DDBJ databases">
        <title>Chromosome-scale genome assembly provides insights into flower coloration mechanisms of Canna indica.</title>
        <authorList>
            <person name="Li C."/>
        </authorList>
    </citation>
    <scope>NUCLEOTIDE SEQUENCE [LARGE SCALE GENOMIC DNA]</scope>
    <source>
        <tissue evidence="10">Flower</tissue>
    </source>
</reference>
<dbReference type="Pfam" id="PF04535">
    <property type="entry name" value="CASP_dom"/>
    <property type="match status" value="1"/>
</dbReference>
<feature type="transmembrane region" description="Helical" evidence="8">
    <location>
        <begin position="28"/>
        <end position="47"/>
    </location>
</feature>
<keyword evidence="5 8" id="KW-0812">Transmembrane</keyword>
<evidence type="ECO:0000256" key="7">
    <source>
        <dbReference type="ARBA" id="ARBA00023136"/>
    </source>
</evidence>
<dbReference type="InterPro" id="IPR006702">
    <property type="entry name" value="CASP_dom"/>
</dbReference>
<comment type="similarity">
    <text evidence="2 8">Belongs to the Casparian strip membrane proteins (CASP) family.</text>
</comment>
<evidence type="ECO:0000256" key="8">
    <source>
        <dbReference type="RuleBase" id="RU361233"/>
    </source>
</evidence>
<accession>A0AAQ3Q5V5</accession>
<comment type="subunit">
    <text evidence="3 8">Homodimer and heterodimers.</text>
</comment>
<dbReference type="PANTHER" id="PTHR36488:SF8">
    <property type="entry name" value="CASP-LIKE PROTEIN 1U1"/>
    <property type="match status" value="1"/>
</dbReference>
<sequence>MAIEDGKKPEEETTHLLPKSKLFGQPLVSIRSASLLATITAAVLMGLNKQTRTITVAIVGTTPVLQSFTATFQQTPAFVYFVVANAAASLYNLVLLVLRPLLKPKAHDFLLFLLDMVMFALVATGAATAASMAELGKNGNMHARWNPVCDRFEGFCIRGGLAIVASSIGALLLFIMNAFTASILCKSVKSQN</sequence>
<dbReference type="GO" id="GO:0005886">
    <property type="term" value="C:plasma membrane"/>
    <property type="evidence" value="ECO:0007669"/>
    <property type="project" value="UniProtKB-SubCell"/>
</dbReference>
<name>A0AAQ3Q5V5_9LILI</name>
<organism evidence="10 11">
    <name type="scientific">Canna indica</name>
    <name type="common">Indian-shot</name>
    <dbReference type="NCBI Taxonomy" id="4628"/>
    <lineage>
        <taxon>Eukaryota</taxon>
        <taxon>Viridiplantae</taxon>
        <taxon>Streptophyta</taxon>
        <taxon>Embryophyta</taxon>
        <taxon>Tracheophyta</taxon>
        <taxon>Spermatophyta</taxon>
        <taxon>Magnoliopsida</taxon>
        <taxon>Liliopsida</taxon>
        <taxon>Zingiberales</taxon>
        <taxon>Cannaceae</taxon>
        <taxon>Canna</taxon>
    </lineage>
</organism>
<dbReference type="NCBIfam" id="TIGR01569">
    <property type="entry name" value="A_tha_TIGR01569"/>
    <property type="match status" value="1"/>
</dbReference>
<dbReference type="InterPro" id="IPR006459">
    <property type="entry name" value="CASP/CASPL"/>
</dbReference>
<evidence type="ECO:0000256" key="6">
    <source>
        <dbReference type="ARBA" id="ARBA00022989"/>
    </source>
</evidence>
<evidence type="ECO:0000256" key="4">
    <source>
        <dbReference type="ARBA" id="ARBA00022475"/>
    </source>
</evidence>
<feature type="transmembrane region" description="Helical" evidence="8">
    <location>
        <begin position="54"/>
        <end position="72"/>
    </location>
</feature>
<keyword evidence="4 8" id="KW-1003">Cell membrane</keyword>
<dbReference type="PANTHER" id="PTHR36488">
    <property type="entry name" value="CASP-LIKE PROTEIN 1U1"/>
    <property type="match status" value="1"/>
</dbReference>
<keyword evidence="6 8" id="KW-1133">Transmembrane helix</keyword>
<keyword evidence="7 8" id="KW-0472">Membrane</keyword>
<feature type="transmembrane region" description="Helical" evidence="8">
    <location>
        <begin position="110"/>
        <end position="133"/>
    </location>
</feature>
<evidence type="ECO:0000256" key="2">
    <source>
        <dbReference type="ARBA" id="ARBA00007651"/>
    </source>
</evidence>
<gene>
    <name evidence="10" type="ORF">Cni_G05797</name>
</gene>
<dbReference type="Proteomes" id="UP001327560">
    <property type="component" value="Chromosome 2"/>
</dbReference>
<evidence type="ECO:0000256" key="3">
    <source>
        <dbReference type="ARBA" id="ARBA00011489"/>
    </source>
</evidence>
<evidence type="ECO:0000259" key="9">
    <source>
        <dbReference type="Pfam" id="PF04535"/>
    </source>
</evidence>
<comment type="subcellular location">
    <subcellularLocation>
        <location evidence="1 8">Cell membrane</location>
        <topology evidence="1 8">Multi-pass membrane protein</topology>
    </subcellularLocation>
</comment>
<dbReference type="AlphaFoldDB" id="A0AAQ3Q5V5"/>
<keyword evidence="11" id="KW-1185">Reference proteome</keyword>
<dbReference type="InterPro" id="IPR044173">
    <property type="entry name" value="CASPL"/>
</dbReference>
<evidence type="ECO:0000256" key="1">
    <source>
        <dbReference type="ARBA" id="ARBA00004651"/>
    </source>
</evidence>
<feature type="transmembrane region" description="Helical" evidence="8">
    <location>
        <begin position="161"/>
        <end position="185"/>
    </location>
</feature>
<feature type="domain" description="Casparian strip membrane protein" evidence="9">
    <location>
        <begin position="28"/>
        <end position="171"/>
    </location>
</feature>
<proteinExistence type="inferred from homology"/>
<comment type="caution">
    <text evidence="8">Lacks conserved residue(s) required for the propagation of feature annotation.</text>
</comment>